<organism evidence="1 2">
    <name type="scientific">Theobroma cacao</name>
    <name type="common">Cacao</name>
    <name type="synonym">Cocoa</name>
    <dbReference type="NCBI Taxonomy" id="3641"/>
    <lineage>
        <taxon>Eukaryota</taxon>
        <taxon>Viridiplantae</taxon>
        <taxon>Streptophyta</taxon>
        <taxon>Embryophyta</taxon>
        <taxon>Tracheophyta</taxon>
        <taxon>Spermatophyta</taxon>
        <taxon>Magnoliopsida</taxon>
        <taxon>eudicotyledons</taxon>
        <taxon>Gunneridae</taxon>
        <taxon>Pentapetalae</taxon>
        <taxon>rosids</taxon>
        <taxon>malvids</taxon>
        <taxon>Malvales</taxon>
        <taxon>Malvaceae</taxon>
        <taxon>Byttnerioideae</taxon>
        <taxon>Theobroma</taxon>
    </lineage>
</organism>
<sequence>MKEALVEAYEAFKKDECARRDVRILGDQGAEFFKTLEDPKEEMSSEHIDACLNVLCKRMTGPKSKLYTTRACIVDTIFFDTIHMLHSSFPTENALFTMEISDELRGYVEGERPTYGKK</sequence>
<evidence type="ECO:0000313" key="1">
    <source>
        <dbReference type="Proteomes" id="UP000694886"/>
    </source>
</evidence>
<reference evidence="1" key="1">
    <citation type="journal article" date="1997" name="Nucleic Acids Res.">
        <title>tRNAscan-SE: a program for improved detection of transfer RNA genes in genomic sequence.</title>
        <authorList>
            <person name="Lowe T.M."/>
            <person name="Eddy S.R."/>
        </authorList>
    </citation>
    <scope>NUCLEOTIDE SEQUENCE [LARGE SCALE GENOMIC DNA]</scope>
    <source>
        <strain evidence="1">r\B97-61/B2</strain>
    </source>
</reference>
<proteinExistence type="predicted"/>
<reference evidence="2" key="2">
    <citation type="submission" date="2025-08" db="UniProtKB">
        <authorList>
            <consortium name="RefSeq"/>
        </authorList>
    </citation>
    <scope>IDENTIFICATION</scope>
</reference>
<evidence type="ECO:0000313" key="2">
    <source>
        <dbReference type="RefSeq" id="XP_017981191.1"/>
    </source>
</evidence>
<dbReference type="Proteomes" id="UP000694886">
    <property type="component" value="Chromosome 8"/>
</dbReference>
<dbReference type="RefSeq" id="XP_017981191.1">
    <property type="nucleotide sequence ID" value="XM_018125702.1"/>
</dbReference>
<dbReference type="AlphaFoldDB" id="A0AB32WTX8"/>
<dbReference type="KEGG" id="tcc:108663112"/>
<accession>A0AB32WTX8</accession>
<protein>
    <submittedName>
        <fullName evidence="2">Uncharacterized protein LOC108663112</fullName>
    </submittedName>
</protein>
<dbReference type="GeneID" id="108663112"/>
<name>A0AB32WTX8_THECC</name>
<gene>
    <name evidence="2" type="primary">LOC108663112</name>
</gene>
<dbReference type="Gramene" id="Tc08v2_t012510.1">
    <property type="protein sequence ID" value="Tc08v2_p012510.1"/>
    <property type="gene ID" value="Tc08v2_g012510"/>
</dbReference>